<comment type="caution">
    <text evidence="3">The sequence shown here is derived from an EMBL/GenBank/DDBJ whole genome shotgun (WGS) entry which is preliminary data.</text>
</comment>
<name>A0ABP5C597_9ACTN</name>
<feature type="domain" description="AMP-binding enzyme C-terminal" evidence="2">
    <location>
        <begin position="446"/>
        <end position="521"/>
    </location>
</feature>
<dbReference type="PANTHER" id="PTHR43767:SF11">
    <property type="entry name" value="MEDIUM-CHAIN-FATTY-ACID--COA LIGASE"/>
    <property type="match status" value="1"/>
</dbReference>
<dbReference type="InterPro" id="IPR042099">
    <property type="entry name" value="ANL_N_sf"/>
</dbReference>
<dbReference type="RefSeq" id="WP_344655971.1">
    <property type="nucleotide sequence ID" value="NZ_BAAAQM010000005.1"/>
</dbReference>
<proteinExistence type="predicted"/>
<dbReference type="GO" id="GO:0016874">
    <property type="term" value="F:ligase activity"/>
    <property type="evidence" value="ECO:0007669"/>
    <property type="project" value="UniProtKB-KW"/>
</dbReference>
<dbReference type="InterPro" id="IPR020845">
    <property type="entry name" value="AMP-binding_CS"/>
</dbReference>
<dbReference type="InterPro" id="IPR050237">
    <property type="entry name" value="ATP-dep_AMP-bd_enzyme"/>
</dbReference>
<evidence type="ECO:0000259" key="2">
    <source>
        <dbReference type="Pfam" id="PF13193"/>
    </source>
</evidence>
<accession>A0ABP5C597</accession>
<dbReference type="InterPro" id="IPR025110">
    <property type="entry name" value="AMP-bd_C"/>
</dbReference>
<sequence length="541" mass="58736">MRSTMQETPLSISTLLTFGSTVYGTSRVHTVTGDGLRTATFAEVGARAAQLAHALRDDLGIRGDDRVATFMWNNQEHLEAYVAVPSMGAVLHTLNIRLFPDQVTYIANHAEDKVVLVDGSLIPLLARVLPGFATVEHVVVVGEGDPAPLEGAGKTIHRYEELLAGKPTSYDWPAVDETDAAAMCYTSGTTGNPKGVAYSHRSIYLHSMQVAMPQSFYLNESNRVLTIVPMFHAMAWGIPYAALLTGATLVMPDRFLQPAALVRAIEQSGADFAGAVPTIWNDVLHHLDAHGGDISTLKRAVVGGSAVPPALMSAFEERYGMRIIHAWGMTETSPLGCVSHPPAGTEGEEAWAYRVTQGRFPAGVQARLAGPDGEIVPNDGVAVGELEVRGPWITGSYYRDEDPERFHDGWLRTGDVGTITADGYLTLSDRAKDVIKSGGEWISSVELENHLMAHPAVAEATVVAVPDPRWQERPLAAVVLHEGCSVSPAELREYLSGLIPKWQLPERWTYLKEVPKTSVGKFDKKEVRRAYAEGDLEVTVL</sequence>
<dbReference type="InterPro" id="IPR000873">
    <property type="entry name" value="AMP-dep_synth/lig_dom"/>
</dbReference>
<organism evidence="3 4">
    <name type="scientific">Catenulispora subtropica</name>
    <dbReference type="NCBI Taxonomy" id="450798"/>
    <lineage>
        <taxon>Bacteria</taxon>
        <taxon>Bacillati</taxon>
        <taxon>Actinomycetota</taxon>
        <taxon>Actinomycetes</taxon>
        <taxon>Catenulisporales</taxon>
        <taxon>Catenulisporaceae</taxon>
        <taxon>Catenulispora</taxon>
    </lineage>
</organism>
<dbReference type="Pfam" id="PF00501">
    <property type="entry name" value="AMP-binding"/>
    <property type="match status" value="1"/>
</dbReference>
<dbReference type="Gene3D" id="3.40.50.12780">
    <property type="entry name" value="N-terminal domain of ligase-like"/>
    <property type="match status" value="1"/>
</dbReference>
<dbReference type="PANTHER" id="PTHR43767">
    <property type="entry name" value="LONG-CHAIN-FATTY-ACID--COA LIGASE"/>
    <property type="match status" value="1"/>
</dbReference>
<feature type="domain" description="AMP-dependent synthetase/ligase" evidence="1">
    <location>
        <begin position="34"/>
        <end position="398"/>
    </location>
</feature>
<dbReference type="EMBL" id="BAAAQM010000005">
    <property type="protein sequence ID" value="GAA1958043.1"/>
    <property type="molecule type" value="Genomic_DNA"/>
</dbReference>
<dbReference type="CDD" id="cd12119">
    <property type="entry name" value="ttLC_FACS_AlkK_like"/>
    <property type="match status" value="1"/>
</dbReference>
<keyword evidence="4" id="KW-1185">Reference proteome</keyword>
<evidence type="ECO:0000313" key="4">
    <source>
        <dbReference type="Proteomes" id="UP001499854"/>
    </source>
</evidence>
<dbReference type="Proteomes" id="UP001499854">
    <property type="component" value="Unassembled WGS sequence"/>
</dbReference>
<dbReference type="InterPro" id="IPR045851">
    <property type="entry name" value="AMP-bd_C_sf"/>
</dbReference>
<evidence type="ECO:0000313" key="3">
    <source>
        <dbReference type="EMBL" id="GAA1958043.1"/>
    </source>
</evidence>
<evidence type="ECO:0000259" key="1">
    <source>
        <dbReference type="Pfam" id="PF00501"/>
    </source>
</evidence>
<dbReference type="SUPFAM" id="SSF56801">
    <property type="entry name" value="Acetyl-CoA synthetase-like"/>
    <property type="match status" value="1"/>
</dbReference>
<dbReference type="PROSITE" id="PS00455">
    <property type="entry name" value="AMP_BINDING"/>
    <property type="match status" value="1"/>
</dbReference>
<dbReference type="Gene3D" id="3.30.300.30">
    <property type="match status" value="1"/>
</dbReference>
<protein>
    <submittedName>
        <fullName evidence="3">Long-chain fatty acid--CoA ligase</fullName>
    </submittedName>
</protein>
<gene>
    <name evidence="3" type="ORF">GCM10009838_12630</name>
</gene>
<dbReference type="NCBIfam" id="NF004837">
    <property type="entry name" value="PRK06187.1"/>
    <property type="match status" value="1"/>
</dbReference>
<keyword evidence="3" id="KW-0436">Ligase</keyword>
<reference evidence="4" key="1">
    <citation type="journal article" date="2019" name="Int. J. Syst. Evol. Microbiol.">
        <title>The Global Catalogue of Microorganisms (GCM) 10K type strain sequencing project: providing services to taxonomists for standard genome sequencing and annotation.</title>
        <authorList>
            <consortium name="The Broad Institute Genomics Platform"/>
            <consortium name="The Broad Institute Genome Sequencing Center for Infectious Disease"/>
            <person name="Wu L."/>
            <person name="Ma J."/>
        </authorList>
    </citation>
    <scope>NUCLEOTIDE SEQUENCE [LARGE SCALE GENOMIC DNA]</scope>
    <source>
        <strain evidence="4">JCM 16013</strain>
    </source>
</reference>
<dbReference type="Pfam" id="PF13193">
    <property type="entry name" value="AMP-binding_C"/>
    <property type="match status" value="1"/>
</dbReference>